<feature type="transmembrane region" description="Helical" evidence="1">
    <location>
        <begin position="239"/>
        <end position="260"/>
    </location>
</feature>
<keyword evidence="1" id="KW-0812">Transmembrane</keyword>
<accession>A0A915EHN9</accession>
<feature type="transmembrane region" description="Helical" evidence="1">
    <location>
        <begin position="272"/>
        <end position="294"/>
    </location>
</feature>
<sequence>MLAHDFLKKDDRNFVPTSTRSAWYFVLLVFAKICRCIGVFFVDILAKQIHVIGLLCFLKLVASAILLPVQKPFSVGRSIRKSLHVRIGQLALFNCLVDILWFYGITFCGPLRSILVQWQFLENQGVLCLLIGYVVLFVMDSDSLVELNHAEAHKHQSGLNHVFYHVVGWFGVSDHKGGVFLLLIAVFLKMAYDSNFRHLAVEVGGPKRLYAMVTVLSTLFLVPMATLSLLLSSSFISSYFNFLFLLILAAVAVLVVDFYAESICFQHVADPVMAVARWSPIVMFSSSLLISWIWYENSIASAGAHAISGGVVITVIFFSAASFILTSPNSPRSRAGHFVGISEEGMPLYTHGEAFLQRTSKYVSSYIFSAVNNYFVTMLEYLESKKLRHFF</sequence>
<organism evidence="2 3">
    <name type="scientific">Ditylenchus dipsaci</name>
    <dbReference type="NCBI Taxonomy" id="166011"/>
    <lineage>
        <taxon>Eukaryota</taxon>
        <taxon>Metazoa</taxon>
        <taxon>Ecdysozoa</taxon>
        <taxon>Nematoda</taxon>
        <taxon>Chromadorea</taxon>
        <taxon>Rhabditida</taxon>
        <taxon>Tylenchina</taxon>
        <taxon>Tylenchomorpha</taxon>
        <taxon>Sphaerularioidea</taxon>
        <taxon>Anguinidae</taxon>
        <taxon>Anguininae</taxon>
        <taxon>Ditylenchus</taxon>
    </lineage>
</organism>
<evidence type="ECO:0000313" key="3">
    <source>
        <dbReference type="WBParaSite" id="jg5458"/>
    </source>
</evidence>
<feature type="transmembrane region" description="Helical" evidence="1">
    <location>
        <begin position="120"/>
        <end position="139"/>
    </location>
</feature>
<evidence type="ECO:0000256" key="1">
    <source>
        <dbReference type="SAM" id="Phobius"/>
    </source>
</evidence>
<feature type="transmembrane region" description="Helical" evidence="1">
    <location>
        <begin position="162"/>
        <end position="188"/>
    </location>
</feature>
<dbReference type="AlphaFoldDB" id="A0A915EHN9"/>
<dbReference type="Proteomes" id="UP000887574">
    <property type="component" value="Unplaced"/>
</dbReference>
<keyword evidence="1" id="KW-0472">Membrane</keyword>
<protein>
    <submittedName>
        <fullName evidence="3">Uncharacterized protein</fullName>
    </submittedName>
</protein>
<feature type="transmembrane region" description="Helical" evidence="1">
    <location>
        <begin position="209"/>
        <end position="233"/>
    </location>
</feature>
<reference evidence="3" key="1">
    <citation type="submission" date="2022-11" db="UniProtKB">
        <authorList>
            <consortium name="WormBaseParasite"/>
        </authorList>
    </citation>
    <scope>IDENTIFICATION</scope>
</reference>
<keyword evidence="1" id="KW-1133">Transmembrane helix</keyword>
<evidence type="ECO:0000313" key="2">
    <source>
        <dbReference type="Proteomes" id="UP000887574"/>
    </source>
</evidence>
<feature type="transmembrane region" description="Helical" evidence="1">
    <location>
        <begin position="87"/>
        <end position="108"/>
    </location>
</feature>
<keyword evidence="2" id="KW-1185">Reference proteome</keyword>
<proteinExistence type="predicted"/>
<feature type="transmembrane region" description="Helical" evidence="1">
    <location>
        <begin position="49"/>
        <end position="67"/>
    </location>
</feature>
<feature type="transmembrane region" description="Helical" evidence="1">
    <location>
        <begin position="306"/>
        <end position="325"/>
    </location>
</feature>
<name>A0A915EHN9_9BILA</name>
<feature type="transmembrane region" description="Helical" evidence="1">
    <location>
        <begin position="22"/>
        <end position="42"/>
    </location>
</feature>
<dbReference type="WBParaSite" id="jg5458">
    <property type="protein sequence ID" value="jg5458"/>
    <property type="gene ID" value="jg5458"/>
</dbReference>